<dbReference type="InterPro" id="IPR011584">
    <property type="entry name" value="GFP-related"/>
</dbReference>
<dbReference type="AlphaFoldDB" id="A8CLQ6"/>
<keyword evidence="4" id="KW-0599">Photoprotein</keyword>
<organism evidence="5">
    <name type="scientific">Danafungia horrida</name>
    <name type="common">Plate coral</name>
    <name type="synonym">Danafungia danai</name>
    <dbReference type="NCBI Taxonomy" id="486202"/>
    <lineage>
        <taxon>Eukaryota</taxon>
        <taxon>Metazoa</taxon>
        <taxon>Cnidaria</taxon>
        <taxon>Anthozoa</taxon>
        <taxon>Hexacorallia</taxon>
        <taxon>Scleractinia</taxon>
        <taxon>Fungiina</taxon>
        <taxon>Fungiidae</taxon>
        <taxon>Danafungia</taxon>
    </lineage>
</organism>
<evidence type="ECO:0000256" key="4">
    <source>
        <dbReference type="ARBA" id="ARBA00023262"/>
    </source>
</evidence>
<evidence type="ECO:0000256" key="1">
    <source>
        <dbReference type="ARBA" id="ARBA00008949"/>
    </source>
</evidence>
<protein>
    <submittedName>
        <fullName evidence="5">Red fluorescent GFP-like protein</fullName>
    </submittedName>
</protein>
<dbReference type="Gene3D" id="3.30.1300.40">
    <property type="match status" value="1"/>
</dbReference>
<comment type="similarity">
    <text evidence="1">Belongs to the GFP family.</text>
</comment>
<dbReference type="EMBL" id="DQ206384">
    <property type="protein sequence ID" value="ABB17957.1"/>
    <property type="molecule type" value="mRNA"/>
</dbReference>
<keyword evidence="2" id="KW-0157">Chromophore</keyword>
<keyword evidence="3" id="KW-0455">Luminescence</keyword>
<sequence length="221" mass="24715">MALSKQAIGKDMKINYFMDGSVNGHEFTVKGEGIGKPYEGHHEMTLRVTMAKGGPLPFSFDLLSHTFCYGNRPFTKYPEEIPDYFKQAFPEGLSWERSLQFEDGGFAAVNANISLKGDCFEHNSKFVGVNFPAEGPVMQNKSLDWEPSTEKITVSDGVLKGDVPMFLKLVGGGNHKCQFTTTYKAAKKVLDMPQSHFIFHRLVRKTEGNITKLVEDVEAHN</sequence>
<evidence type="ECO:0000256" key="3">
    <source>
        <dbReference type="ARBA" id="ARBA00023223"/>
    </source>
</evidence>
<name>A8CLQ6_DANHO</name>
<dbReference type="Gene3D" id="2.40.155.10">
    <property type="entry name" value="Green fluorescent protein"/>
    <property type="match status" value="1"/>
</dbReference>
<dbReference type="SUPFAM" id="SSF54511">
    <property type="entry name" value="GFP-like"/>
    <property type="match status" value="1"/>
</dbReference>
<evidence type="ECO:0000313" key="5">
    <source>
        <dbReference type="EMBL" id="ABB17957.1"/>
    </source>
</evidence>
<dbReference type="Pfam" id="PF01353">
    <property type="entry name" value="GFP"/>
    <property type="match status" value="1"/>
</dbReference>
<evidence type="ECO:0000256" key="2">
    <source>
        <dbReference type="ARBA" id="ARBA00022991"/>
    </source>
</evidence>
<accession>A8CLQ6</accession>
<proteinExistence type="evidence at transcript level"/>
<dbReference type="GO" id="GO:0008218">
    <property type="term" value="P:bioluminescence"/>
    <property type="evidence" value="ECO:0007669"/>
    <property type="project" value="UniProtKB-KW"/>
</dbReference>
<dbReference type="InterPro" id="IPR009017">
    <property type="entry name" value="GFP"/>
</dbReference>
<reference evidence="5" key="1">
    <citation type="journal article" date="2008" name="PLoS ONE">
        <title>Diversity and evolution of coral fluorescent proteins.</title>
        <authorList>
            <person name="Alieva N.O."/>
            <person name="Konzen K.A."/>
            <person name="Field S.F."/>
            <person name="Meleshkevitch E.A."/>
            <person name="Hunt M.E."/>
            <person name="Beltran-Ramirez V."/>
            <person name="Miller D.J."/>
            <person name="Wiedenmann J."/>
            <person name="Salih A."/>
            <person name="Matz M.V."/>
        </authorList>
    </citation>
    <scope>NUCLEOTIDE SEQUENCE</scope>
</reference>